<name>A0A075P2G5_9ALTE</name>
<keyword evidence="3" id="KW-1185">Reference proteome</keyword>
<dbReference type="PROSITE" id="PS51257">
    <property type="entry name" value="PROKAR_LIPOPROTEIN"/>
    <property type="match status" value="1"/>
</dbReference>
<accession>A0A075P2G5</accession>
<feature type="signal peptide" evidence="1">
    <location>
        <begin position="1"/>
        <end position="22"/>
    </location>
</feature>
<dbReference type="KEGG" id="aal:EP13_11060"/>
<evidence type="ECO:0000313" key="3">
    <source>
        <dbReference type="Proteomes" id="UP000056090"/>
    </source>
</evidence>
<sequence length="145" mass="15898">MKLNPIAMATLTISVCALSACSDGTGSSQKQATVADTIQVAVGTVSDDADLLHNANALAWQRASFQRKRETCSKVLLALHERGNLPVHDLNHTQLKLLSDALVQQMNKRLEMTGTATQNQDTFEHVKVSTTLIEIIEEKDWLIKS</sequence>
<evidence type="ECO:0008006" key="4">
    <source>
        <dbReference type="Google" id="ProtNLM"/>
    </source>
</evidence>
<feature type="chain" id="PRO_5001708590" description="Lipoprotein" evidence="1">
    <location>
        <begin position="23"/>
        <end position="145"/>
    </location>
</feature>
<dbReference type="RefSeq" id="WP_044057297.1">
    <property type="nucleotide sequence ID" value="NZ_CBCSKJ010000001.1"/>
</dbReference>
<evidence type="ECO:0000313" key="2">
    <source>
        <dbReference type="EMBL" id="AIF99180.1"/>
    </source>
</evidence>
<dbReference type="GeneID" id="78255444"/>
<keyword evidence="1" id="KW-0732">Signal</keyword>
<dbReference type="AlphaFoldDB" id="A0A075P2G5"/>
<dbReference type="Proteomes" id="UP000056090">
    <property type="component" value="Chromosome"/>
</dbReference>
<evidence type="ECO:0000256" key="1">
    <source>
        <dbReference type="SAM" id="SignalP"/>
    </source>
</evidence>
<dbReference type="EMBL" id="CP008849">
    <property type="protein sequence ID" value="AIF99180.1"/>
    <property type="molecule type" value="Genomic_DNA"/>
</dbReference>
<gene>
    <name evidence="2" type="ORF">EP13_11060</name>
</gene>
<proteinExistence type="predicted"/>
<protein>
    <recommendedName>
        <fullName evidence="4">Lipoprotein</fullName>
    </recommendedName>
</protein>
<reference evidence="2 3" key="1">
    <citation type="submission" date="2014-06" db="EMBL/GenBank/DDBJ databases">
        <title>Genomes of Alteromonas australica, a world apart.</title>
        <authorList>
            <person name="Gonzaga A."/>
            <person name="Lopez-Perez M."/>
            <person name="Rodriguez-Valera F."/>
        </authorList>
    </citation>
    <scope>NUCLEOTIDE SEQUENCE [LARGE SCALE GENOMIC DNA]</scope>
    <source>
        <strain evidence="2 3">H 17</strain>
    </source>
</reference>
<dbReference type="eggNOG" id="ENOG502ZVZ2">
    <property type="taxonomic scope" value="Bacteria"/>
</dbReference>
<organism evidence="2 3">
    <name type="scientific">Alteromonas australica</name>
    <dbReference type="NCBI Taxonomy" id="589873"/>
    <lineage>
        <taxon>Bacteria</taxon>
        <taxon>Pseudomonadati</taxon>
        <taxon>Pseudomonadota</taxon>
        <taxon>Gammaproteobacteria</taxon>
        <taxon>Alteromonadales</taxon>
        <taxon>Alteromonadaceae</taxon>
        <taxon>Alteromonas/Salinimonas group</taxon>
        <taxon>Alteromonas</taxon>
    </lineage>
</organism>